<dbReference type="InterPro" id="IPR031127">
    <property type="entry name" value="E3_UB_ligase_RBR"/>
</dbReference>
<dbReference type="GO" id="GO:0016567">
    <property type="term" value="P:protein ubiquitination"/>
    <property type="evidence" value="ECO:0007669"/>
    <property type="project" value="InterPro"/>
</dbReference>
<keyword evidence="6" id="KW-0862">Zinc</keyword>
<accession>A0A6C0IEE5</accession>
<evidence type="ECO:0000256" key="3">
    <source>
        <dbReference type="ARBA" id="ARBA00022737"/>
    </source>
</evidence>
<dbReference type="SUPFAM" id="SSF57903">
    <property type="entry name" value="FYVE/PHD zinc finger"/>
    <property type="match status" value="1"/>
</dbReference>
<name>A0A6C0IEE5_9ZZZZ</name>
<sequence length="492" mass="56055">MQQTTECAICVQTFHRLRKPVACPRCDAVACSTCVKTFLMGNTIQAKCMSCQSAWDMEFVRMNLSKNFLDGEYRKHQMGALLSEGEASLGELQALVPIQNAMDKKKKEIQMVGKEIQEMHLEIKTLNMQHVEARGMIKRQTSMVARQLWRKKGVTLYELISLKGEIKLALWGQLYNLRNEMGTLQYRWRHGGDDPNATPPTPDTSDKVPKNQFFMACPGKDCRGRLSTAYKCGLCTHWFCSDCHGDKGVDKSGGPHTCNADDKATVALLKQNTKPCPKCHEGIFKVSGCDQMWCVQCHTCFSWNSGKILNGVVHNPHFYAWQRDQHGGVVPRVPGDHPCCDGLPPFHIVLAKATRIDGWKNQQYVERSHRLATHLLDAVVPHIRRTLEENTVEYKKKWGVDYLKGHVSREEWSQKLYFAARRQERHQRLLHVVEMVIGAVGDILRSWPSENEVLQSLKALYTYTNEQVALQNKHYGTKLAALNPMADEFFHV</sequence>
<dbReference type="SUPFAM" id="SSF57850">
    <property type="entry name" value="RING/U-box"/>
    <property type="match status" value="1"/>
</dbReference>
<keyword evidence="1" id="KW-0808">Transferase</keyword>
<dbReference type="AlphaFoldDB" id="A0A6C0IEE5"/>
<dbReference type="Gene3D" id="1.20.120.1750">
    <property type="match status" value="1"/>
</dbReference>
<reference evidence="8" key="1">
    <citation type="journal article" date="2020" name="Nature">
        <title>Giant virus diversity and host interactions through global metagenomics.</title>
        <authorList>
            <person name="Schulz F."/>
            <person name="Roux S."/>
            <person name="Paez-Espino D."/>
            <person name="Jungbluth S."/>
            <person name="Walsh D.A."/>
            <person name="Denef V.J."/>
            <person name="McMahon K.D."/>
            <person name="Konstantinidis K.T."/>
            <person name="Eloe-Fadrosh E.A."/>
            <person name="Kyrpides N.C."/>
            <person name="Woyke T."/>
        </authorList>
    </citation>
    <scope>NUCLEOTIDE SEQUENCE</scope>
    <source>
        <strain evidence="8">GVMAG-M-3300023184-71</strain>
    </source>
</reference>
<keyword evidence="3" id="KW-0677">Repeat</keyword>
<feature type="domain" description="RING-type" evidence="7">
    <location>
        <begin position="3"/>
        <end position="325"/>
    </location>
</feature>
<keyword evidence="2" id="KW-0479">Metal-binding</keyword>
<evidence type="ECO:0000256" key="5">
    <source>
        <dbReference type="ARBA" id="ARBA00022786"/>
    </source>
</evidence>
<dbReference type="InterPro" id="IPR011011">
    <property type="entry name" value="Znf_FYVE_PHD"/>
</dbReference>
<evidence type="ECO:0000313" key="8">
    <source>
        <dbReference type="EMBL" id="QHT90815.1"/>
    </source>
</evidence>
<keyword evidence="5" id="KW-0833">Ubl conjugation pathway</keyword>
<keyword evidence="4" id="KW-0863">Zinc-finger</keyword>
<evidence type="ECO:0000256" key="6">
    <source>
        <dbReference type="ARBA" id="ARBA00022833"/>
    </source>
</evidence>
<dbReference type="PROSITE" id="PS51873">
    <property type="entry name" value="TRIAD"/>
    <property type="match status" value="1"/>
</dbReference>
<dbReference type="Gene3D" id="3.30.40.10">
    <property type="entry name" value="Zinc/RING finger domain, C3HC4 (zinc finger)"/>
    <property type="match status" value="1"/>
</dbReference>
<protein>
    <recommendedName>
        <fullName evidence="7">RING-type domain-containing protein</fullName>
    </recommendedName>
</protein>
<dbReference type="InterPro" id="IPR013083">
    <property type="entry name" value="Znf_RING/FYVE/PHD"/>
</dbReference>
<evidence type="ECO:0000256" key="1">
    <source>
        <dbReference type="ARBA" id="ARBA00022679"/>
    </source>
</evidence>
<dbReference type="InterPro" id="IPR044066">
    <property type="entry name" value="TRIAD_supradom"/>
</dbReference>
<dbReference type="PANTHER" id="PTHR11685">
    <property type="entry name" value="RBR FAMILY RING FINGER AND IBR DOMAIN-CONTAINING"/>
    <property type="match status" value="1"/>
</dbReference>
<evidence type="ECO:0000256" key="2">
    <source>
        <dbReference type="ARBA" id="ARBA00022723"/>
    </source>
</evidence>
<evidence type="ECO:0000259" key="7">
    <source>
        <dbReference type="PROSITE" id="PS51873"/>
    </source>
</evidence>
<organism evidence="8">
    <name type="scientific">viral metagenome</name>
    <dbReference type="NCBI Taxonomy" id="1070528"/>
    <lineage>
        <taxon>unclassified sequences</taxon>
        <taxon>metagenomes</taxon>
        <taxon>organismal metagenomes</taxon>
    </lineage>
</organism>
<dbReference type="GO" id="GO:0004842">
    <property type="term" value="F:ubiquitin-protein transferase activity"/>
    <property type="evidence" value="ECO:0007669"/>
    <property type="project" value="InterPro"/>
</dbReference>
<dbReference type="EMBL" id="MN740160">
    <property type="protein sequence ID" value="QHT90815.1"/>
    <property type="molecule type" value="Genomic_DNA"/>
</dbReference>
<evidence type="ECO:0000256" key="4">
    <source>
        <dbReference type="ARBA" id="ARBA00022771"/>
    </source>
</evidence>
<dbReference type="GO" id="GO:0008270">
    <property type="term" value="F:zinc ion binding"/>
    <property type="evidence" value="ECO:0007669"/>
    <property type="project" value="UniProtKB-KW"/>
</dbReference>
<proteinExistence type="predicted"/>